<evidence type="ECO:0000313" key="14">
    <source>
        <dbReference type="Proteomes" id="UP000570474"/>
    </source>
</evidence>
<keyword evidence="10" id="KW-0732">Signal</keyword>
<gene>
    <name evidence="13" type="ORF">HGH92_06305</name>
</gene>
<dbReference type="SUPFAM" id="SSF49464">
    <property type="entry name" value="Carboxypeptidase regulatory domain-like"/>
    <property type="match status" value="1"/>
</dbReference>
<dbReference type="NCBIfam" id="TIGR04057">
    <property type="entry name" value="SusC_RagA_signa"/>
    <property type="match status" value="1"/>
</dbReference>
<dbReference type="AlphaFoldDB" id="A0A847R9Z9"/>
<evidence type="ECO:0000256" key="8">
    <source>
        <dbReference type="PROSITE-ProRule" id="PRU01360"/>
    </source>
</evidence>
<protein>
    <submittedName>
        <fullName evidence="13">TonB-dependent receptor</fullName>
    </submittedName>
</protein>
<evidence type="ECO:0000256" key="5">
    <source>
        <dbReference type="ARBA" id="ARBA00023077"/>
    </source>
</evidence>
<reference evidence="13 14" key="1">
    <citation type="submission" date="2020-04" db="EMBL/GenBank/DDBJ databases">
        <authorList>
            <person name="Yin C."/>
        </authorList>
    </citation>
    <scope>NUCLEOTIDE SEQUENCE [LARGE SCALE GENOMIC DNA]</scope>
    <source>
        <strain evidence="13 14">Ae27</strain>
    </source>
</reference>
<evidence type="ECO:0000256" key="1">
    <source>
        <dbReference type="ARBA" id="ARBA00004571"/>
    </source>
</evidence>
<keyword evidence="4 8" id="KW-0812">Transmembrane</keyword>
<dbReference type="Gene3D" id="2.60.40.1120">
    <property type="entry name" value="Carboxypeptidase-like, regulatory domain"/>
    <property type="match status" value="1"/>
</dbReference>
<keyword evidence="2 8" id="KW-0813">Transport</keyword>
<dbReference type="PROSITE" id="PS52016">
    <property type="entry name" value="TONB_DEPENDENT_REC_3"/>
    <property type="match status" value="1"/>
</dbReference>
<dbReference type="NCBIfam" id="TIGR04056">
    <property type="entry name" value="OMP_RagA_SusC"/>
    <property type="match status" value="1"/>
</dbReference>
<evidence type="ECO:0000256" key="2">
    <source>
        <dbReference type="ARBA" id="ARBA00022448"/>
    </source>
</evidence>
<keyword evidence="3 8" id="KW-1134">Transmembrane beta strand</keyword>
<dbReference type="InterPro" id="IPR037066">
    <property type="entry name" value="Plug_dom_sf"/>
</dbReference>
<feature type="chain" id="PRO_5032910380" evidence="10">
    <location>
        <begin position="23"/>
        <end position="1071"/>
    </location>
</feature>
<evidence type="ECO:0000256" key="4">
    <source>
        <dbReference type="ARBA" id="ARBA00022692"/>
    </source>
</evidence>
<keyword evidence="5 9" id="KW-0798">TonB box</keyword>
<feature type="signal peptide" evidence="10">
    <location>
        <begin position="1"/>
        <end position="22"/>
    </location>
</feature>
<comment type="caution">
    <text evidence="13">The sequence shown here is derived from an EMBL/GenBank/DDBJ whole genome shotgun (WGS) entry which is preliminary data.</text>
</comment>
<dbReference type="GO" id="GO:0009279">
    <property type="term" value="C:cell outer membrane"/>
    <property type="evidence" value="ECO:0007669"/>
    <property type="project" value="UniProtKB-SubCell"/>
</dbReference>
<dbReference type="InterPro" id="IPR008969">
    <property type="entry name" value="CarboxyPept-like_regulatory"/>
</dbReference>
<keyword evidence="13" id="KW-0675">Receptor</keyword>
<dbReference type="Pfam" id="PF00593">
    <property type="entry name" value="TonB_dep_Rec_b-barrel"/>
    <property type="match status" value="1"/>
</dbReference>
<keyword evidence="14" id="KW-1185">Reference proteome</keyword>
<name>A0A847R9Z9_9BACT</name>
<dbReference type="InterPro" id="IPR000531">
    <property type="entry name" value="Beta-barrel_TonB"/>
</dbReference>
<accession>A0A847R9Z9</accession>
<keyword evidence="7 8" id="KW-0998">Cell outer membrane</keyword>
<dbReference type="InterPro" id="IPR012910">
    <property type="entry name" value="Plug_dom"/>
</dbReference>
<evidence type="ECO:0000259" key="11">
    <source>
        <dbReference type="Pfam" id="PF00593"/>
    </source>
</evidence>
<dbReference type="RefSeq" id="WP_168869887.1">
    <property type="nucleotide sequence ID" value="NZ_JABAIA010000001.1"/>
</dbReference>
<evidence type="ECO:0000256" key="7">
    <source>
        <dbReference type="ARBA" id="ARBA00023237"/>
    </source>
</evidence>
<dbReference type="InterPro" id="IPR036942">
    <property type="entry name" value="Beta-barrel_TonB_sf"/>
</dbReference>
<evidence type="ECO:0000256" key="6">
    <source>
        <dbReference type="ARBA" id="ARBA00023136"/>
    </source>
</evidence>
<dbReference type="InterPro" id="IPR039426">
    <property type="entry name" value="TonB-dep_rcpt-like"/>
</dbReference>
<evidence type="ECO:0000256" key="10">
    <source>
        <dbReference type="SAM" id="SignalP"/>
    </source>
</evidence>
<dbReference type="Pfam" id="PF13715">
    <property type="entry name" value="CarbopepD_reg_2"/>
    <property type="match status" value="1"/>
</dbReference>
<evidence type="ECO:0000256" key="3">
    <source>
        <dbReference type="ARBA" id="ARBA00022452"/>
    </source>
</evidence>
<organism evidence="13 14">
    <name type="scientific">Chitinophaga varians</name>
    <dbReference type="NCBI Taxonomy" id="2202339"/>
    <lineage>
        <taxon>Bacteria</taxon>
        <taxon>Pseudomonadati</taxon>
        <taxon>Bacteroidota</taxon>
        <taxon>Chitinophagia</taxon>
        <taxon>Chitinophagales</taxon>
        <taxon>Chitinophagaceae</taxon>
        <taxon>Chitinophaga</taxon>
    </lineage>
</organism>
<feature type="domain" description="TonB-dependent receptor plug" evidence="12">
    <location>
        <begin position="116"/>
        <end position="221"/>
    </location>
</feature>
<dbReference type="Gene3D" id="2.40.170.20">
    <property type="entry name" value="TonB-dependent receptor, beta-barrel domain"/>
    <property type="match status" value="1"/>
</dbReference>
<evidence type="ECO:0000259" key="12">
    <source>
        <dbReference type="Pfam" id="PF07715"/>
    </source>
</evidence>
<dbReference type="EMBL" id="JABAIA010000001">
    <property type="protein sequence ID" value="NLR63909.1"/>
    <property type="molecule type" value="Genomic_DNA"/>
</dbReference>
<sequence>MKKFLPCMLMPVLLFFANMSWAQNIPVTGKVTDEKGEAIPGASVVSRNSKTAVAANADGTFRINVLAGEKILHVSAVGFIQQEVTITAAPLHIRLQTSPGDLNEVLVVGYGTQKVTKVSGAVSTVKGNDIVSLRPVRPEEALQGRASGVNVIQSGSPGSKPTVLIRGIPSYTGTDPLVIIDGAMQSLDDLNALNAADIESINVLKDAATTAIYGVKGGNGVIVVTTRGGKKNQKPDLTINANYGVQEVLKTIPVLNAAEYGAIINEGSVASGGNIIFPDLTKLGAGTNWQKEIFHSAPIMSYNASSRGGSDKMTYFLSAGYLAQDGITGGGSKSNFKRINVTANVSVDITRKLKFILNTSFVNIKSKGIQENSFNSIIGSALNFDPTVPVYNDVPNTYGKYSFSNLLLSEIFNPLTKLENTFNQNNGNKLYGKAELQYEVIKDLKLTGRFGYTNWDNTGKTFTPLAFYGPLNVENTMMADGTPVIIKNGLGGISSSSHNNVSQTKEGNFSFTAEAFANYTFNVKQYHHFDVVAGGAMYKTTANGITATAQDVPFNSWAFADLSAATGNNTAGVIYFRDTVINGVATQVRDPRGDVAPNLNARTNSNYYSFRRNLSYFGRINYDYKDKYLASFTARRDGSYAFGLNNPYANFFSGSAGWVASQEDFFRSDLISFLKIRGSYGTVGNENVKPSPVKIVTGGPNYADGNNNGYTFGNTFLPGSTVASYANPSMSWEKQTQFNAGFDVTFYKNKFSVSADYFRKEVKGLLFVSEPSLYLGTAQVPESNIGSTRSSGVELSVGYNENITRDLKLSTNINFTTARNIVTATNEDGTAFIQGGNYFNGVSQNVTRFEKGKAPGYFYGYKTAGLFQTTDEIAKAPRQDGAQPGDIRFVDVNGDGVINDKDKTEIGNPFPKFTLGWNLSLSYKKFDLNVFTYASVGNDVYRAYERNANYTNKFRDVLDRWTGPGSTNDARHPRYSFTDANSNIRASDRYVEDGSFVKIKNIVLGYTLPTSFFQRAGFSQVRLYAQVKNAFTFTKYSGYDPEISGFIMNTGVDRGAYPQARTWSVGVDFKL</sequence>
<dbReference type="Proteomes" id="UP000570474">
    <property type="component" value="Unassembled WGS sequence"/>
</dbReference>
<comment type="subcellular location">
    <subcellularLocation>
        <location evidence="1 8">Cell outer membrane</location>
        <topology evidence="1 8">Multi-pass membrane protein</topology>
    </subcellularLocation>
</comment>
<comment type="similarity">
    <text evidence="8 9">Belongs to the TonB-dependent receptor family.</text>
</comment>
<evidence type="ECO:0000313" key="13">
    <source>
        <dbReference type="EMBL" id="NLR63909.1"/>
    </source>
</evidence>
<evidence type="ECO:0000256" key="9">
    <source>
        <dbReference type="RuleBase" id="RU003357"/>
    </source>
</evidence>
<dbReference type="Pfam" id="PF07715">
    <property type="entry name" value="Plug"/>
    <property type="match status" value="1"/>
</dbReference>
<feature type="domain" description="TonB-dependent receptor-like beta-barrel" evidence="11">
    <location>
        <begin position="444"/>
        <end position="925"/>
    </location>
</feature>
<dbReference type="InterPro" id="IPR023997">
    <property type="entry name" value="TonB-dep_OMP_SusC/RagA_CS"/>
</dbReference>
<dbReference type="Gene3D" id="2.170.130.10">
    <property type="entry name" value="TonB-dependent receptor, plug domain"/>
    <property type="match status" value="1"/>
</dbReference>
<dbReference type="InterPro" id="IPR023996">
    <property type="entry name" value="TonB-dep_OMP_SusC/RagA"/>
</dbReference>
<proteinExistence type="inferred from homology"/>
<dbReference type="SUPFAM" id="SSF56935">
    <property type="entry name" value="Porins"/>
    <property type="match status" value="1"/>
</dbReference>
<keyword evidence="6 8" id="KW-0472">Membrane</keyword>